<dbReference type="Proteomes" id="UP000829708">
    <property type="component" value="Chromosome"/>
</dbReference>
<organism evidence="3 4">
    <name type="scientific">Sphaerochaeta associata</name>
    <dbReference type="NCBI Taxonomy" id="1129264"/>
    <lineage>
        <taxon>Bacteria</taxon>
        <taxon>Pseudomonadati</taxon>
        <taxon>Spirochaetota</taxon>
        <taxon>Spirochaetia</taxon>
        <taxon>Spirochaetales</taxon>
        <taxon>Sphaerochaetaceae</taxon>
        <taxon>Sphaerochaeta</taxon>
    </lineage>
</organism>
<reference evidence="4" key="1">
    <citation type="journal article" date="2024" name="J Bioinform Genom">
        <title>Complete genome sequence of the type strain bacterium Sphaerochaeta associata GLS2t (VKM B-2742)t.</title>
        <authorList>
            <person name="Troshina O.Y."/>
            <person name="Tepeeva A.N."/>
            <person name="Arzamasceva V.O."/>
            <person name="Whitman W.B."/>
            <person name="Varghese N."/>
            <person name="Shapiro N."/>
            <person name="Woyke T."/>
            <person name="Kripides N.C."/>
            <person name="Vasilenko O.V."/>
        </authorList>
    </citation>
    <scope>NUCLEOTIDE SEQUENCE [LARGE SCALE GENOMIC DNA]</scope>
    <source>
        <strain evidence="4">GLS2T</strain>
    </source>
</reference>
<dbReference type="RefSeq" id="WP_244772934.1">
    <property type="nucleotide sequence ID" value="NZ_CP094929.1"/>
</dbReference>
<dbReference type="Gene3D" id="1.10.260.40">
    <property type="entry name" value="lambda repressor-like DNA-binding domains"/>
    <property type="match status" value="1"/>
</dbReference>
<dbReference type="PANTHER" id="PTHR46797">
    <property type="entry name" value="HTH-TYPE TRANSCRIPTIONAL REGULATOR"/>
    <property type="match status" value="1"/>
</dbReference>
<dbReference type="InterPro" id="IPR001387">
    <property type="entry name" value="Cro/C1-type_HTH"/>
</dbReference>
<name>A0ABY4DCG4_9SPIR</name>
<dbReference type="SMART" id="SM00530">
    <property type="entry name" value="HTH_XRE"/>
    <property type="match status" value="1"/>
</dbReference>
<evidence type="ECO:0000313" key="3">
    <source>
        <dbReference type="EMBL" id="UOM51517.1"/>
    </source>
</evidence>
<dbReference type="EMBL" id="CP094929">
    <property type="protein sequence ID" value="UOM51517.1"/>
    <property type="molecule type" value="Genomic_DNA"/>
</dbReference>
<keyword evidence="4" id="KW-1185">Reference proteome</keyword>
<keyword evidence="1" id="KW-0238">DNA-binding</keyword>
<accession>A0ABY4DCG4</accession>
<evidence type="ECO:0000313" key="4">
    <source>
        <dbReference type="Proteomes" id="UP000829708"/>
    </source>
</evidence>
<feature type="domain" description="HTH cro/C1-type" evidence="2">
    <location>
        <begin position="74"/>
        <end position="128"/>
    </location>
</feature>
<gene>
    <name evidence="3" type="ORF">MUG09_01860</name>
</gene>
<dbReference type="InterPro" id="IPR010982">
    <property type="entry name" value="Lambda_DNA-bd_dom_sf"/>
</dbReference>
<sequence length="132" mass="14623">MGVITIHTEARMRLIDTTHDIDIIITRGKDKVLSLLREAFPDIEIIDDLYSEVADIVGESACYSARSYDASSRLLMYRKQKGMTQGALAERAGIKREALSMLENGKRNLGVNLAKKLAPALGVDYKELLPDA</sequence>
<dbReference type="SUPFAM" id="SSF47413">
    <property type="entry name" value="lambda repressor-like DNA-binding domains"/>
    <property type="match status" value="1"/>
</dbReference>
<protein>
    <submittedName>
        <fullName evidence="3">Helix-turn-helix transcriptional regulator</fullName>
    </submittedName>
</protein>
<evidence type="ECO:0000259" key="2">
    <source>
        <dbReference type="PROSITE" id="PS50943"/>
    </source>
</evidence>
<dbReference type="Pfam" id="PF01381">
    <property type="entry name" value="HTH_3"/>
    <property type="match status" value="1"/>
</dbReference>
<dbReference type="PROSITE" id="PS50943">
    <property type="entry name" value="HTH_CROC1"/>
    <property type="match status" value="1"/>
</dbReference>
<evidence type="ECO:0000256" key="1">
    <source>
        <dbReference type="ARBA" id="ARBA00023125"/>
    </source>
</evidence>
<proteinExistence type="predicted"/>
<dbReference type="PANTHER" id="PTHR46797:SF1">
    <property type="entry name" value="METHYLPHOSPHONATE SYNTHASE"/>
    <property type="match status" value="1"/>
</dbReference>
<dbReference type="CDD" id="cd00093">
    <property type="entry name" value="HTH_XRE"/>
    <property type="match status" value="1"/>
</dbReference>
<dbReference type="InterPro" id="IPR050807">
    <property type="entry name" value="TransReg_Diox_bact_type"/>
</dbReference>